<sequence>MAYVSRRRLFLVAPSVWCIFSVLSWSQASGQLDGLPDSSYLDPGRLGSHKKIDYGDGLSEGLLDRFLETQDPKYFRPELYPERLGPDGETFVRQRDGTPGSLRTDYIPSQELRDLLYQVDLAMSQQCTANVEAQWNFETNVNDATQLRAIIVGVIKSFGLKCLNFPIFDSLAEFHIPTHEGLGVLLDVVGLSPVDNFDFLWWRCDVLFMVSRSFQLTGGPGINSHCSMSGFCKRMNGRMNSVDSAACPAAHDGLSSRLGSYVESQ</sequence>
<evidence type="ECO:0000256" key="1">
    <source>
        <dbReference type="SAM" id="SignalP"/>
    </source>
</evidence>
<accession>A0ABD0Z4I3</accession>
<dbReference type="AlphaFoldDB" id="A0ABD0Z4I3"/>
<proteinExistence type="predicted"/>
<keyword evidence="3" id="KW-1185">Reference proteome</keyword>
<organism evidence="2 3">
    <name type="scientific">Ranatra chinensis</name>
    <dbReference type="NCBI Taxonomy" id="642074"/>
    <lineage>
        <taxon>Eukaryota</taxon>
        <taxon>Metazoa</taxon>
        <taxon>Ecdysozoa</taxon>
        <taxon>Arthropoda</taxon>
        <taxon>Hexapoda</taxon>
        <taxon>Insecta</taxon>
        <taxon>Pterygota</taxon>
        <taxon>Neoptera</taxon>
        <taxon>Paraneoptera</taxon>
        <taxon>Hemiptera</taxon>
        <taxon>Heteroptera</taxon>
        <taxon>Panheteroptera</taxon>
        <taxon>Nepomorpha</taxon>
        <taxon>Nepidae</taxon>
        <taxon>Ranatrinae</taxon>
        <taxon>Ranatra</taxon>
    </lineage>
</organism>
<feature type="signal peptide" evidence="1">
    <location>
        <begin position="1"/>
        <end position="30"/>
    </location>
</feature>
<evidence type="ECO:0000313" key="2">
    <source>
        <dbReference type="EMBL" id="KAL1132433.1"/>
    </source>
</evidence>
<dbReference type="Proteomes" id="UP001558652">
    <property type="component" value="Unassembled WGS sequence"/>
</dbReference>
<keyword evidence="1" id="KW-0732">Signal</keyword>
<evidence type="ECO:0000313" key="3">
    <source>
        <dbReference type="Proteomes" id="UP001558652"/>
    </source>
</evidence>
<name>A0ABD0Z4I3_9HEMI</name>
<gene>
    <name evidence="2" type="ORF">AAG570_010388</name>
</gene>
<reference evidence="2 3" key="1">
    <citation type="submission" date="2024-07" db="EMBL/GenBank/DDBJ databases">
        <title>Chromosome-level genome assembly of the water stick insect Ranatra chinensis (Heteroptera: Nepidae).</title>
        <authorList>
            <person name="Liu X."/>
        </authorList>
    </citation>
    <scope>NUCLEOTIDE SEQUENCE [LARGE SCALE GENOMIC DNA]</scope>
    <source>
        <strain evidence="2">Cailab_2021Rc</strain>
        <tissue evidence="2">Muscle</tissue>
    </source>
</reference>
<comment type="caution">
    <text evidence="2">The sequence shown here is derived from an EMBL/GenBank/DDBJ whole genome shotgun (WGS) entry which is preliminary data.</text>
</comment>
<protein>
    <submittedName>
        <fullName evidence="2">Uncharacterized protein</fullName>
    </submittedName>
</protein>
<feature type="chain" id="PRO_5044759902" evidence="1">
    <location>
        <begin position="31"/>
        <end position="265"/>
    </location>
</feature>
<dbReference type="EMBL" id="JBFDAA010000005">
    <property type="protein sequence ID" value="KAL1132433.1"/>
    <property type="molecule type" value="Genomic_DNA"/>
</dbReference>